<dbReference type="InterPro" id="IPR013320">
    <property type="entry name" value="ConA-like_dom_sf"/>
</dbReference>
<dbReference type="SMART" id="SM00179">
    <property type="entry name" value="EGF_CA"/>
    <property type="match status" value="3"/>
</dbReference>
<feature type="repeat" description="TSP type-3" evidence="10">
    <location>
        <begin position="650"/>
        <end position="685"/>
    </location>
</feature>
<dbReference type="SMART" id="SM00181">
    <property type="entry name" value="EGF"/>
    <property type="match status" value="4"/>
</dbReference>
<dbReference type="CDD" id="cd00054">
    <property type="entry name" value="EGF_CA"/>
    <property type="match status" value="2"/>
</dbReference>
<keyword evidence="7 9" id="KW-1015">Disulfide bond</keyword>
<feature type="repeat" description="TSP type-3" evidence="10">
    <location>
        <begin position="612"/>
        <end position="649"/>
    </location>
</feature>
<feature type="compositionally biased region" description="Basic and acidic residues" evidence="12">
    <location>
        <begin position="628"/>
        <end position="639"/>
    </location>
</feature>
<organism evidence="16">
    <name type="scientific">Hemiscolopendra marginata</name>
    <dbReference type="NCBI Taxonomy" id="943146"/>
    <lineage>
        <taxon>Eukaryota</taxon>
        <taxon>Metazoa</taxon>
        <taxon>Ecdysozoa</taxon>
        <taxon>Arthropoda</taxon>
        <taxon>Myriapoda</taxon>
        <taxon>Chilopoda</taxon>
        <taxon>Pleurostigmophora</taxon>
        <taxon>Scolopendromorpha</taxon>
        <taxon>Scolopendridae</taxon>
        <taxon>Hemiscolopendra</taxon>
    </lineage>
</organism>
<dbReference type="InterPro" id="IPR017897">
    <property type="entry name" value="Thrombospondin_3_rpt"/>
</dbReference>
<evidence type="ECO:0000256" key="11">
    <source>
        <dbReference type="SAM" id="Coils"/>
    </source>
</evidence>
<dbReference type="InterPro" id="IPR000742">
    <property type="entry name" value="EGF"/>
</dbReference>
<dbReference type="Gene3D" id="2.60.120.200">
    <property type="match status" value="1"/>
</dbReference>
<keyword evidence="11" id="KW-0175">Coiled coil</keyword>
<comment type="similarity">
    <text evidence="1">Belongs to the thrombospondin family.</text>
</comment>
<dbReference type="InterPro" id="IPR001881">
    <property type="entry name" value="EGF-like_Ca-bd_dom"/>
</dbReference>
<dbReference type="SUPFAM" id="SSF49899">
    <property type="entry name" value="Concanavalin A-like lectins/glucanases"/>
    <property type="match status" value="1"/>
</dbReference>
<keyword evidence="2 9" id="KW-0245">EGF-like domain</keyword>
<evidence type="ECO:0000256" key="4">
    <source>
        <dbReference type="ARBA" id="ARBA00022737"/>
    </source>
</evidence>
<feature type="region of interest" description="Disordered" evidence="12">
    <location>
        <begin position="488"/>
        <end position="509"/>
    </location>
</feature>
<evidence type="ECO:0000259" key="14">
    <source>
        <dbReference type="PROSITE" id="PS50026"/>
    </source>
</evidence>
<dbReference type="FunFam" id="2.10.25.10:FF:000025">
    <property type="entry name" value="Thrombospondin 3"/>
    <property type="match status" value="1"/>
</dbReference>
<dbReference type="FunFam" id="4.10.1080.10:FF:000001">
    <property type="entry name" value="Thrombospondin 3"/>
    <property type="match status" value="1"/>
</dbReference>
<keyword evidence="4" id="KW-0677">Repeat</keyword>
<feature type="region of interest" description="Disordered" evidence="12">
    <location>
        <begin position="623"/>
        <end position="660"/>
    </location>
</feature>
<feature type="compositionally biased region" description="Acidic residues" evidence="12">
    <location>
        <begin position="651"/>
        <end position="660"/>
    </location>
</feature>
<feature type="region of interest" description="Disordered" evidence="12">
    <location>
        <begin position="539"/>
        <end position="581"/>
    </location>
</feature>
<feature type="domain" description="EGF-like" evidence="14">
    <location>
        <begin position="419"/>
        <end position="460"/>
    </location>
</feature>
<dbReference type="InterPro" id="IPR028974">
    <property type="entry name" value="TSP_type-3_rpt"/>
</dbReference>
<dbReference type="FunFam" id="2.10.25.10:FF:000027">
    <property type="entry name" value="Thrombospondin 3"/>
    <property type="match status" value="1"/>
</dbReference>
<dbReference type="AlphaFoldDB" id="A0A646QG12"/>
<feature type="chain" id="PRO_5024902318" evidence="13">
    <location>
        <begin position="21"/>
        <end position="968"/>
    </location>
</feature>
<keyword evidence="5 10" id="KW-0106">Calcium</keyword>
<dbReference type="PANTHER" id="PTHR10199:SF100">
    <property type="entry name" value="THROMBOSPONDIN, ISOFORM A"/>
    <property type="match status" value="1"/>
</dbReference>
<dbReference type="EMBL" id="GHBY01000545">
    <property type="protein sequence ID" value="MUP40722.1"/>
    <property type="molecule type" value="Transcribed_RNA"/>
</dbReference>
<dbReference type="GO" id="GO:0007155">
    <property type="term" value="P:cell adhesion"/>
    <property type="evidence" value="ECO:0007669"/>
    <property type="project" value="UniProtKB-KW"/>
</dbReference>
<dbReference type="PROSITE" id="PS51234">
    <property type="entry name" value="TSP3"/>
    <property type="match status" value="4"/>
</dbReference>
<dbReference type="Gene3D" id="2.10.25.10">
    <property type="entry name" value="Laminin"/>
    <property type="match status" value="4"/>
</dbReference>
<dbReference type="GO" id="GO:0005576">
    <property type="term" value="C:extracellular region"/>
    <property type="evidence" value="ECO:0007669"/>
    <property type="project" value="InterPro"/>
</dbReference>
<dbReference type="PROSITE" id="PS01186">
    <property type="entry name" value="EGF_2"/>
    <property type="match status" value="1"/>
</dbReference>
<feature type="repeat" description="TSP type-3" evidence="10">
    <location>
        <begin position="494"/>
        <end position="529"/>
    </location>
</feature>
<dbReference type="Pfam" id="PF07645">
    <property type="entry name" value="EGF_CA"/>
    <property type="match status" value="2"/>
</dbReference>
<evidence type="ECO:0000256" key="3">
    <source>
        <dbReference type="ARBA" id="ARBA00022729"/>
    </source>
</evidence>
<protein>
    <submittedName>
        <fullName evidence="16">Cartilage oligomeric matrix protein</fullName>
    </submittedName>
</protein>
<accession>A0A646QG12</accession>
<feature type="domain" description="EGF-like" evidence="14">
    <location>
        <begin position="318"/>
        <end position="357"/>
    </location>
</feature>
<proteinExistence type="inferred from homology"/>
<dbReference type="InterPro" id="IPR018097">
    <property type="entry name" value="EGF_Ca-bd_CS"/>
</dbReference>
<evidence type="ECO:0000256" key="7">
    <source>
        <dbReference type="ARBA" id="ARBA00023157"/>
    </source>
</evidence>
<dbReference type="PROSITE" id="PS50026">
    <property type="entry name" value="EGF_3"/>
    <property type="match status" value="2"/>
</dbReference>
<evidence type="ECO:0000313" key="16">
    <source>
        <dbReference type="EMBL" id="MUP40722.1"/>
    </source>
</evidence>
<dbReference type="PROSITE" id="PS01187">
    <property type="entry name" value="EGF_CA"/>
    <property type="match status" value="2"/>
</dbReference>
<keyword evidence="8" id="KW-0325">Glycoprotein</keyword>
<feature type="repeat" description="TSP type-3" evidence="10">
    <location>
        <begin position="553"/>
        <end position="588"/>
    </location>
</feature>
<comment type="caution">
    <text evidence="9">Lacks conserved residue(s) required for the propagation of feature annotation.</text>
</comment>
<dbReference type="PROSITE" id="PS51236">
    <property type="entry name" value="TSP_CTER"/>
    <property type="match status" value="1"/>
</dbReference>
<evidence type="ECO:0000256" key="1">
    <source>
        <dbReference type="ARBA" id="ARBA00009456"/>
    </source>
</evidence>
<evidence type="ECO:0000256" key="13">
    <source>
        <dbReference type="SAM" id="SignalP"/>
    </source>
</evidence>
<dbReference type="Pfam" id="PF05735">
    <property type="entry name" value="TSP_C"/>
    <property type="match status" value="1"/>
</dbReference>
<evidence type="ECO:0000256" key="6">
    <source>
        <dbReference type="ARBA" id="ARBA00022889"/>
    </source>
</evidence>
<dbReference type="FunFam" id="4.10.1080.10:FF:000004">
    <property type="entry name" value="Cartilage oligomeric matrix protein"/>
    <property type="match status" value="1"/>
</dbReference>
<dbReference type="SUPFAM" id="SSF103647">
    <property type="entry name" value="TSP type-3 repeat"/>
    <property type="match status" value="3"/>
</dbReference>
<dbReference type="PANTHER" id="PTHR10199">
    <property type="entry name" value="THROMBOSPONDIN"/>
    <property type="match status" value="1"/>
</dbReference>
<evidence type="ECO:0000256" key="9">
    <source>
        <dbReference type="PROSITE-ProRule" id="PRU00076"/>
    </source>
</evidence>
<feature type="compositionally biased region" description="Acidic residues" evidence="12">
    <location>
        <begin position="494"/>
        <end position="509"/>
    </location>
</feature>
<feature type="disulfide bond" evidence="9">
    <location>
        <begin position="429"/>
        <end position="446"/>
    </location>
</feature>
<dbReference type="InterPro" id="IPR049883">
    <property type="entry name" value="NOTCH1_EGF-like"/>
</dbReference>
<evidence type="ECO:0000256" key="10">
    <source>
        <dbReference type="PROSITE-ProRule" id="PRU00634"/>
    </source>
</evidence>
<name>A0A646QG12_9MYRI</name>
<dbReference type="Pfam" id="PF02412">
    <property type="entry name" value="TSP_3"/>
    <property type="match status" value="5"/>
</dbReference>
<feature type="signal peptide" evidence="13">
    <location>
        <begin position="1"/>
        <end position="20"/>
    </location>
</feature>
<feature type="coiled-coil region" evidence="11">
    <location>
        <begin position="215"/>
        <end position="242"/>
    </location>
</feature>
<dbReference type="InterPro" id="IPR003367">
    <property type="entry name" value="Thrombospondin_3-like_rpt"/>
</dbReference>
<reference evidence="16" key="1">
    <citation type="submission" date="2018-11" db="EMBL/GenBank/DDBJ databases">
        <title>Venom-gland transcriptomics and venom proteomics of the Florida green centipede (Hemiscolopendra marginata) reveal sex-based variation in a centipede venom.</title>
        <authorList>
            <person name="Nystrom G.S."/>
            <person name="Ward M.J."/>
            <person name="Ellsworth S.A."/>
            <person name="Rokyta D.R."/>
        </authorList>
    </citation>
    <scope>NUCLEOTIDE SEQUENCE</scope>
    <source>
        <tissue evidence="16">Venom gland</tissue>
    </source>
</reference>
<evidence type="ECO:0000256" key="5">
    <source>
        <dbReference type="ARBA" id="ARBA00022837"/>
    </source>
</evidence>
<evidence type="ECO:0000259" key="15">
    <source>
        <dbReference type="PROSITE" id="PS51236"/>
    </source>
</evidence>
<dbReference type="GO" id="GO:0005509">
    <property type="term" value="F:calcium ion binding"/>
    <property type="evidence" value="ECO:0007669"/>
    <property type="project" value="UniProtKB-UniRule"/>
</dbReference>
<sequence>MKLLLVFVVLICTIVLFSSAYSLSYDRALSKELQNAIAKDEFSLTARDVLSRRRGRDLHRLLCVEFTGTLHAFALDLERDAGRVIVTTTENGRNRTQHFQLRPQQQESSNFVFHFEQALPTAKLELYADCVSQGAIQTPYPLQRMMQEMSRYSRLRAERDRKMVYDTQMDTPISQVLETIECPPSQAQAFSSYQGFQSGNELYVSREQTTMIRALTELTSTLKQMQQDMQIQSRETRQLREVLENCEICKGLSACCDSCESSCGGCSLQPSTESYQLSKCDENACFPGVQCTNVNHPPGYRCGPCPAGFQGNGSVCVDIDECAHARPCDPRVRCSNLKPGFRCEACPVGFTGSPGFSGVGLDFAESHRQICTDINECNDGYNGGCPNNQECVNTEGSFYCGDCSHNFIKDQNGNCVPYGPGVCPDGTVCHENAECILLPGRRDYICKCQIGWAGDGKICGPDRDSDGWPDYDLGCIHPKCRKDNCISTSNSGQEDSDNDGVGDACDNDADNDGIPNPLDNCPNVPNANQVDIDDDKIGDACDNCPRQPNSDQADVDNDGLGNVCDPDADNDGIPNLQDNCPWDPNVDQKDRDGDGVGDICDNCPEVINPTQLDSDRDLVGDACDTDLDQDKDGIQDNKDNCPTIPNSDQKDTDEDNIGDDCDKDIDNDKILNEFDNCPLIPNFDQIDRNRNGVGDICEDDWDGDNITNAFDVCPNNSRIYATDFRHYHTVVLDPEGESQIDPNWVIYNQGAEIVQTMNSDPGLAVGHHYFGGVDFDGTFFVDTEIDDDYVGFIFSYQNNGKFYVVMWKQNTQTYWKATPFRAVAEPGIQLKRVSSSTGPGEMMRNALWHTGNTENQVKLLWKDPRNIGWKEKVAYRWRLLHRPKIGLIRLRIFEDGNMVADSGNIFDHALLGGRLGVFVFSQEMIIWSDLVYRCNEAVPPVVYNDLPERLKSQVHLDRTIPLARSKPV</sequence>
<evidence type="ECO:0000256" key="2">
    <source>
        <dbReference type="ARBA" id="ARBA00022536"/>
    </source>
</evidence>
<keyword evidence="3 13" id="KW-0732">Signal</keyword>
<keyword evidence="6" id="KW-0130">Cell adhesion</keyword>
<dbReference type="Gene3D" id="4.10.1080.10">
    <property type="entry name" value="TSP type-3 repeat"/>
    <property type="match status" value="2"/>
</dbReference>
<feature type="domain" description="TSP C-terminal" evidence="15">
    <location>
        <begin position="725"/>
        <end position="939"/>
    </location>
</feature>
<dbReference type="Pfam" id="PF00008">
    <property type="entry name" value="EGF"/>
    <property type="match status" value="1"/>
</dbReference>
<evidence type="ECO:0000256" key="12">
    <source>
        <dbReference type="SAM" id="MobiDB-lite"/>
    </source>
</evidence>
<evidence type="ECO:0000256" key="8">
    <source>
        <dbReference type="ARBA" id="ARBA00023180"/>
    </source>
</evidence>
<dbReference type="FunFam" id="2.60.120.200:FF:000002">
    <property type="entry name" value="Thrombospondin 3"/>
    <property type="match status" value="1"/>
</dbReference>
<dbReference type="InterPro" id="IPR008859">
    <property type="entry name" value="Thrombospondin_C"/>
</dbReference>